<feature type="transmembrane region" description="Helical" evidence="1">
    <location>
        <begin position="6"/>
        <end position="24"/>
    </location>
</feature>
<keyword evidence="2" id="KW-0614">Plasmid</keyword>
<geneLocation type="plasmid" evidence="2 3">
    <name>unnamed1</name>
</geneLocation>
<evidence type="ECO:0000313" key="3">
    <source>
        <dbReference type="Proteomes" id="UP000596192"/>
    </source>
</evidence>
<accession>A0AAP9YJI1</accession>
<dbReference type="RefSeq" id="WP_198868168.1">
    <property type="nucleotide sequence ID" value="NZ_CP066311.1"/>
</dbReference>
<sequence length="342" mass="38810">MKIKEWMLWGVGIAACSILAVSVLKPMAEKYQAEETERVRLAKEAAEAAAKAERLNSIRNYSEKDIRRIVFRGNESEVKEILEAGVCTDCSEYIYDALSFKYMSPEIFGLLVDHSSILEGHKYKDGSVDSVFHKALSVKKFEVARMILDSQKERLNECEFEYLYVAGSKDLSDDETIEFIGKMRGHPGYTCEEPNMLDGAMRSKKIKTSLWLIHDGVKVKKDDFWGYVYGSNTSQELFDALLEGGADINYKNQEGLTPLEGALASSYYYPKDNNIEMWRKAGAKSNEEVIAKTRMGYIEGDRAQCKALNERWVRGLAKGLRGEDIPANEDVSIPEYCKRYLN</sequence>
<dbReference type="EMBL" id="CP066311">
    <property type="protein sequence ID" value="QQE91102.1"/>
    <property type="molecule type" value="Genomic_DNA"/>
</dbReference>
<reference evidence="2 3" key="1">
    <citation type="submission" date="2020-12" db="EMBL/GenBank/DDBJ databases">
        <title>Genomic Analysis and Response surface optimization of nitrogen-fixing conditions for A. chroococcum strain HR1, Isolation from rhizosphere soil.</title>
        <authorList>
            <person name="Li J."/>
            <person name="Yang H."/>
            <person name="Liu H."/>
            <person name="Wang C."/>
            <person name="Tian Y."/>
            <person name="Lu X.Y."/>
        </authorList>
    </citation>
    <scope>NUCLEOTIDE SEQUENCE [LARGE SCALE GENOMIC DNA]</scope>
    <source>
        <strain evidence="2 3">HR1</strain>
        <plasmid evidence="2 3">unnamed1</plasmid>
    </source>
</reference>
<evidence type="ECO:0000256" key="1">
    <source>
        <dbReference type="SAM" id="Phobius"/>
    </source>
</evidence>
<protein>
    <recommendedName>
        <fullName evidence="4">Ankyrin repeat domain-containing protein</fullName>
    </recommendedName>
</protein>
<dbReference type="PROSITE" id="PS51257">
    <property type="entry name" value="PROKAR_LIPOPROTEIN"/>
    <property type="match status" value="1"/>
</dbReference>
<dbReference type="AlphaFoldDB" id="A0AAP9YJI1"/>
<name>A0AAP9YJI1_9GAMM</name>
<organism evidence="2 3">
    <name type="scientific">Azotobacter chroococcum</name>
    <dbReference type="NCBI Taxonomy" id="353"/>
    <lineage>
        <taxon>Bacteria</taxon>
        <taxon>Pseudomonadati</taxon>
        <taxon>Pseudomonadota</taxon>
        <taxon>Gammaproteobacteria</taxon>
        <taxon>Pseudomonadales</taxon>
        <taxon>Pseudomonadaceae</taxon>
        <taxon>Azotobacter</taxon>
    </lineage>
</organism>
<proteinExistence type="predicted"/>
<keyword evidence="1" id="KW-0472">Membrane</keyword>
<evidence type="ECO:0008006" key="4">
    <source>
        <dbReference type="Google" id="ProtNLM"/>
    </source>
</evidence>
<keyword evidence="1" id="KW-0812">Transmembrane</keyword>
<evidence type="ECO:0000313" key="2">
    <source>
        <dbReference type="EMBL" id="QQE91102.1"/>
    </source>
</evidence>
<dbReference type="Proteomes" id="UP000596192">
    <property type="component" value="Plasmid unnamed1"/>
</dbReference>
<dbReference type="InterPro" id="IPR036770">
    <property type="entry name" value="Ankyrin_rpt-contain_sf"/>
</dbReference>
<dbReference type="SUPFAM" id="SSF48403">
    <property type="entry name" value="Ankyrin repeat"/>
    <property type="match status" value="1"/>
</dbReference>
<dbReference type="Gene3D" id="1.25.40.20">
    <property type="entry name" value="Ankyrin repeat-containing domain"/>
    <property type="match status" value="1"/>
</dbReference>
<gene>
    <name evidence="2" type="ORF">GKQ51_23155</name>
</gene>
<keyword evidence="1" id="KW-1133">Transmembrane helix</keyword>